<name>A0A2J6RA54_HYAVF</name>
<protein>
    <submittedName>
        <fullName evidence="2">Uncharacterized protein</fullName>
    </submittedName>
</protein>
<organism evidence="2 3">
    <name type="scientific">Hyaloscypha variabilis (strain UAMH 11265 / GT02V1 / F)</name>
    <name type="common">Meliniomyces variabilis</name>
    <dbReference type="NCBI Taxonomy" id="1149755"/>
    <lineage>
        <taxon>Eukaryota</taxon>
        <taxon>Fungi</taxon>
        <taxon>Dikarya</taxon>
        <taxon>Ascomycota</taxon>
        <taxon>Pezizomycotina</taxon>
        <taxon>Leotiomycetes</taxon>
        <taxon>Helotiales</taxon>
        <taxon>Hyaloscyphaceae</taxon>
        <taxon>Hyaloscypha</taxon>
        <taxon>Hyaloscypha variabilis</taxon>
    </lineage>
</organism>
<sequence>MTTTLTDEIQMNPSLDGVSNNRQETHKPPNSENNTINSGSGSTKETKLIPGSNVKPSTSTRAQPDMAGGHKSFRRMLRGPPENNKTAQYAILKWNDQSSHSGRNFCLQNISIQNPLIKKALAKVFEGYEGVTESLQRLAFFPPFEPFVHRWDIFEQTRYAEEHPENRVRMNLLWKILHEELKLVLETRDNLLSQGVMTFEQLFGAPFMNQTLWPSAIYV</sequence>
<dbReference type="Proteomes" id="UP000235786">
    <property type="component" value="Unassembled WGS sequence"/>
</dbReference>
<evidence type="ECO:0000256" key="1">
    <source>
        <dbReference type="SAM" id="MobiDB-lite"/>
    </source>
</evidence>
<feature type="compositionally biased region" description="Polar residues" evidence="1">
    <location>
        <begin position="30"/>
        <end position="43"/>
    </location>
</feature>
<dbReference type="EMBL" id="KZ613952">
    <property type="protein sequence ID" value="PMD35404.1"/>
    <property type="molecule type" value="Genomic_DNA"/>
</dbReference>
<feature type="compositionally biased region" description="Polar residues" evidence="1">
    <location>
        <begin position="1"/>
        <end position="22"/>
    </location>
</feature>
<dbReference type="AlphaFoldDB" id="A0A2J6RA54"/>
<reference evidence="2 3" key="1">
    <citation type="submission" date="2016-04" db="EMBL/GenBank/DDBJ databases">
        <title>A degradative enzymes factory behind the ericoid mycorrhizal symbiosis.</title>
        <authorList>
            <consortium name="DOE Joint Genome Institute"/>
            <person name="Martino E."/>
            <person name="Morin E."/>
            <person name="Grelet G."/>
            <person name="Kuo A."/>
            <person name="Kohler A."/>
            <person name="Daghino S."/>
            <person name="Barry K."/>
            <person name="Choi C."/>
            <person name="Cichocki N."/>
            <person name="Clum A."/>
            <person name="Copeland A."/>
            <person name="Hainaut M."/>
            <person name="Haridas S."/>
            <person name="Labutti K."/>
            <person name="Lindquist E."/>
            <person name="Lipzen A."/>
            <person name="Khouja H.-R."/>
            <person name="Murat C."/>
            <person name="Ohm R."/>
            <person name="Olson A."/>
            <person name="Spatafora J."/>
            <person name="Veneault-Fourrey C."/>
            <person name="Henrissat B."/>
            <person name="Grigoriev I."/>
            <person name="Martin F."/>
            <person name="Perotto S."/>
        </authorList>
    </citation>
    <scope>NUCLEOTIDE SEQUENCE [LARGE SCALE GENOMIC DNA]</scope>
    <source>
        <strain evidence="2 3">F</strain>
    </source>
</reference>
<dbReference type="STRING" id="1149755.A0A2J6RA54"/>
<evidence type="ECO:0000313" key="2">
    <source>
        <dbReference type="EMBL" id="PMD35404.1"/>
    </source>
</evidence>
<dbReference type="OrthoDB" id="10042665at2759"/>
<gene>
    <name evidence="2" type="ORF">L207DRAFT_587710</name>
</gene>
<evidence type="ECO:0000313" key="3">
    <source>
        <dbReference type="Proteomes" id="UP000235786"/>
    </source>
</evidence>
<keyword evidence="3" id="KW-1185">Reference proteome</keyword>
<feature type="region of interest" description="Disordered" evidence="1">
    <location>
        <begin position="1"/>
        <end position="82"/>
    </location>
</feature>
<accession>A0A2J6RA54</accession>
<proteinExistence type="predicted"/>